<dbReference type="EMBL" id="FNAD01000002">
    <property type="protein sequence ID" value="SDD24068.1"/>
    <property type="molecule type" value="Genomic_DNA"/>
</dbReference>
<dbReference type="RefSeq" id="WP_177154803.1">
    <property type="nucleotide sequence ID" value="NZ_FNAD01000002.1"/>
</dbReference>
<keyword evidence="3" id="KW-1185">Reference proteome</keyword>
<organism evidence="2 3">
    <name type="scientific">Glycomyces harbinensis</name>
    <dbReference type="NCBI Taxonomy" id="58114"/>
    <lineage>
        <taxon>Bacteria</taxon>
        <taxon>Bacillati</taxon>
        <taxon>Actinomycetota</taxon>
        <taxon>Actinomycetes</taxon>
        <taxon>Glycomycetales</taxon>
        <taxon>Glycomycetaceae</taxon>
        <taxon>Glycomyces</taxon>
    </lineage>
</organism>
<accession>A0A1G6T4T6</accession>
<proteinExistence type="predicted"/>
<feature type="compositionally biased region" description="Acidic residues" evidence="1">
    <location>
        <begin position="1"/>
        <end position="11"/>
    </location>
</feature>
<evidence type="ECO:0000313" key="3">
    <source>
        <dbReference type="Proteomes" id="UP000198949"/>
    </source>
</evidence>
<name>A0A1G6T4T6_9ACTN</name>
<evidence type="ECO:0000313" key="2">
    <source>
        <dbReference type="EMBL" id="SDD24068.1"/>
    </source>
</evidence>
<dbReference type="STRING" id="58114.SAMN05216270_102482"/>
<reference evidence="3" key="1">
    <citation type="submission" date="2016-10" db="EMBL/GenBank/DDBJ databases">
        <authorList>
            <person name="Varghese N."/>
            <person name="Submissions S."/>
        </authorList>
    </citation>
    <scope>NUCLEOTIDE SEQUENCE [LARGE SCALE GENOMIC DNA]</scope>
    <source>
        <strain evidence="3">CGMCC 4.3516</strain>
    </source>
</reference>
<gene>
    <name evidence="2" type="ORF">SAMN05216270_102482</name>
</gene>
<feature type="region of interest" description="Disordered" evidence="1">
    <location>
        <begin position="1"/>
        <end position="26"/>
    </location>
</feature>
<dbReference type="AlphaFoldDB" id="A0A1G6T4T6"/>
<evidence type="ECO:0000256" key="1">
    <source>
        <dbReference type="SAM" id="MobiDB-lite"/>
    </source>
</evidence>
<protein>
    <submittedName>
        <fullName evidence="2">Uncharacterized protein</fullName>
    </submittedName>
</protein>
<dbReference type="Proteomes" id="UP000198949">
    <property type="component" value="Unassembled WGS sequence"/>
</dbReference>
<feature type="compositionally biased region" description="Low complexity" evidence="1">
    <location>
        <begin position="12"/>
        <end position="23"/>
    </location>
</feature>
<sequence length="45" mass="4796">MTSTYETEEPQAPEAQAPEPSEAGPLILLNGDESVGMCDLEGECR</sequence>